<sequence>RFEFRRSSSPRDPSRTSPASKLQGLAGRYQRARSRSTTPPPAGTGFRGGGMATEAFEMYRQSEIGYALTETLDEMVSSGVLSPDLAITVLLQFDKSMGHALDKHVKSRVFFKRGNLRTYRNCDDVWTLILRDVTFKNEDIETVLHKVKIVACDSAVLKKPLKPITCHQCQP</sequence>
<dbReference type="GO" id="GO:0006367">
    <property type="term" value="P:transcription initiation at RNA polymerase II promoter"/>
    <property type="evidence" value="ECO:0007669"/>
    <property type="project" value="InterPro"/>
</dbReference>
<dbReference type="InterPro" id="IPR009083">
    <property type="entry name" value="TFIIA_a-hlx"/>
</dbReference>
<dbReference type="Pfam" id="PF02751">
    <property type="entry name" value="TFIIA_gamma_C"/>
    <property type="match status" value="1"/>
</dbReference>
<dbReference type="InterPro" id="IPR015871">
    <property type="entry name" value="TFIIA_gsu_C"/>
</dbReference>
<evidence type="ECO:0000256" key="1">
    <source>
        <dbReference type="ARBA" id="ARBA00004123"/>
    </source>
</evidence>
<comment type="subcellular location">
    <subcellularLocation>
        <location evidence="1">Nucleus</location>
    </subcellularLocation>
</comment>
<keyword evidence="4" id="KW-0804">Transcription</keyword>
<reference evidence="9" key="4">
    <citation type="submission" date="2019-03" db="UniProtKB">
        <authorList>
            <consortium name="EnsemblPlants"/>
        </authorList>
    </citation>
    <scope>IDENTIFICATION</scope>
</reference>
<dbReference type="SUPFAM" id="SSF50784">
    <property type="entry name" value="Transcription factor IIA (TFIIA), beta-barrel domain"/>
    <property type="match status" value="1"/>
</dbReference>
<accession>A0A453GW98</accession>
<dbReference type="EnsemblPlants" id="AET3Gv21227900.7">
    <property type="protein sequence ID" value="AET3Gv21227900.7"/>
    <property type="gene ID" value="AET3Gv21227900"/>
</dbReference>
<dbReference type="Proteomes" id="UP000015105">
    <property type="component" value="Chromosome 3D"/>
</dbReference>
<dbReference type="InterPro" id="IPR009088">
    <property type="entry name" value="TFIIA_b-brl"/>
</dbReference>
<dbReference type="CDD" id="cd10014">
    <property type="entry name" value="TFIIA_gamma_C"/>
    <property type="match status" value="1"/>
</dbReference>
<evidence type="ECO:0000256" key="4">
    <source>
        <dbReference type="ARBA" id="ARBA00023163"/>
    </source>
</evidence>
<protein>
    <recommendedName>
        <fullName evidence="11">Transcription initiation factor IIA subunit 2</fullName>
    </recommendedName>
</protein>
<dbReference type="STRING" id="200361.A0A453GW98"/>
<organism evidence="9 10">
    <name type="scientific">Aegilops tauschii subsp. strangulata</name>
    <name type="common">Goatgrass</name>
    <dbReference type="NCBI Taxonomy" id="200361"/>
    <lineage>
        <taxon>Eukaryota</taxon>
        <taxon>Viridiplantae</taxon>
        <taxon>Streptophyta</taxon>
        <taxon>Embryophyta</taxon>
        <taxon>Tracheophyta</taxon>
        <taxon>Spermatophyta</taxon>
        <taxon>Magnoliopsida</taxon>
        <taxon>Liliopsida</taxon>
        <taxon>Poales</taxon>
        <taxon>Poaceae</taxon>
        <taxon>BOP clade</taxon>
        <taxon>Pooideae</taxon>
        <taxon>Triticodae</taxon>
        <taxon>Triticeae</taxon>
        <taxon>Triticinae</taxon>
        <taxon>Aegilops</taxon>
    </lineage>
</organism>
<evidence type="ECO:0008006" key="11">
    <source>
        <dbReference type="Google" id="ProtNLM"/>
    </source>
</evidence>
<reference evidence="10" key="2">
    <citation type="journal article" date="2017" name="Nat. Plants">
        <title>The Aegilops tauschii genome reveals multiple impacts of transposons.</title>
        <authorList>
            <person name="Zhao G."/>
            <person name="Zou C."/>
            <person name="Li K."/>
            <person name="Wang K."/>
            <person name="Li T."/>
            <person name="Gao L."/>
            <person name="Zhang X."/>
            <person name="Wang H."/>
            <person name="Yang Z."/>
            <person name="Liu X."/>
            <person name="Jiang W."/>
            <person name="Mao L."/>
            <person name="Kong X."/>
            <person name="Jiao Y."/>
            <person name="Jia J."/>
        </authorList>
    </citation>
    <scope>NUCLEOTIDE SEQUENCE [LARGE SCALE GENOMIC DNA]</scope>
    <source>
        <strain evidence="10">cv. AL8/78</strain>
    </source>
</reference>
<evidence type="ECO:0000256" key="3">
    <source>
        <dbReference type="ARBA" id="ARBA00023015"/>
    </source>
</evidence>
<evidence type="ECO:0000313" key="9">
    <source>
        <dbReference type="EnsemblPlants" id="AET3Gv21227900.7"/>
    </source>
</evidence>
<evidence type="ECO:0000259" key="7">
    <source>
        <dbReference type="Pfam" id="PF02268"/>
    </source>
</evidence>
<dbReference type="AlphaFoldDB" id="A0A453GW98"/>
<dbReference type="SUPFAM" id="SSF47396">
    <property type="entry name" value="Transcription factor IIA (TFIIA), alpha-helical domain"/>
    <property type="match status" value="1"/>
</dbReference>
<reference evidence="10" key="1">
    <citation type="journal article" date="2014" name="Science">
        <title>Ancient hybridizations among the ancestral genomes of bread wheat.</title>
        <authorList>
            <consortium name="International Wheat Genome Sequencing Consortium,"/>
            <person name="Marcussen T."/>
            <person name="Sandve S.R."/>
            <person name="Heier L."/>
            <person name="Spannagl M."/>
            <person name="Pfeifer M."/>
            <person name="Jakobsen K.S."/>
            <person name="Wulff B.B."/>
            <person name="Steuernagel B."/>
            <person name="Mayer K.F."/>
            <person name="Olsen O.A."/>
        </authorList>
    </citation>
    <scope>NUCLEOTIDE SEQUENCE [LARGE SCALE GENOMIC DNA]</scope>
    <source>
        <strain evidence="10">cv. AL8/78</strain>
    </source>
</reference>
<dbReference type="Gene3D" id="1.10.287.190">
    <property type="entry name" value="Transcription factor IIA gamma subunit, alpha-helical domain"/>
    <property type="match status" value="1"/>
</dbReference>
<reference evidence="9" key="5">
    <citation type="journal article" date="2021" name="G3 (Bethesda)">
        <title>Aegilops tauschii genome assembly Aet v5.0 features greater sequence contiguity and improved annotation.</title>
        <authorList>
            <person name="Wang L."/>
            <person name="Zhu T."/>
            <person name="Rodriguez J.C."/>
            <person name="Deal K.R."/>
            <person name="Dubcovsky J."/>
            <person name="McGuire P.E."/>
            <person name="Lux T."/>
            <person name="Spannagl M."/>
            <person name="Mayer K.F.X."/>
            <person name="Baldrich P."/>
            <person name="Meyers B.C."/>
            <person name="Huo N."/>
            <person name="Gu Y.Q."/>
            <person name="Zhou H."/>
            <person name="Devos K.M."/>
            <person name="Bennetzen J.L."/>
            <person name="Unver T."/>
            <person name="Budak H."/>
            <person name="Gulick P.J."/>
            <person name="Galiba G."/>
            <person name="Kalapos B."/>
            <person name="Nelson D.R."/>
            <person name="Li P."/>
            <person name="You F.M."/>
            <person name="Luo M.C."/>
            <person name="Dvorak J."/>
        </authorList>
    </citation>
    <scope>NUCLEOTIDE SEQUENCE [LARGE SCALE GENOMIC DNA]</scope>
    <source>
        <strain evidence="9">cv. AL8/78</strain>
    </source>
</reference>
<dbReference type="CDD" id="cd10145">
    <property type="entry name" value="TFIIA_gamma_N"/>
    <property type="match status" value="1"/>
</dbReference>
<keyword evidence="10" id="KW-1185">Reference proteome</keyword>
<evidence type="ECO:0000259" key="8">
    <source>
        <dbReference type="Pfam" id="PF02751"/>
    </source>
</evidence>
<reference evidence="9" key="3">
    <citation type="journal article" date="2017" name="Nature">
        <title>Genome sequence of the progenitor of the wheat D genome Aegilops tauschii.</title>
        <authorList>
            <person name="Luo M.C."/>
            <person name="Gu Y.Q."/>
            <person name="Puiu D."/>
            <person name="Wang H."/>
            <person name="Twardziok S.O."/>
            <person name="Deal K.R."/>
            <person name="Huo N."/>
            <person name="Zhu T."/>
            <person name="Wang L."/>
            <person name="Wang Y."/>
            <person name="McGuire P.E."/>
            <person name="Liu S."/>
            <person name="Long H."/>
            <person name="Ramasamy R.K."/>
            <person name="Rodriguez J.C."/>
            <person name="Van S.L."/>
            <person name="Yuan L."/>
            <person name="Wang Z."/>
            <person name="Xia Z."/>
            <person name="Xiao L."/>
            <person name="Anderson O.D."/>
            <person name="Ouyang S."/>
            <person name="Liang Y."/>
            <person name="Zimin A.V."/>
            <person name="Pertea G."/>
            <person name="Qi P."/>
            <person name="Bennetzen J.L."/>
            <person name="Dai X."/>
            <person name="Dawson M.W."/>
            <person name="Muller H.G."/>
            <person name="Kugler K."/>
            <person name="Rivarola-Duarte L."/>
            <person name="Spannagl M."/>
            <person name="Mayer K.F.X."/>
            <person name="Lu F.H."/>
            <person name="Bevan M.W."/>
            <person name="Leroy P."/>
            <person name="Li P."/>
            <person name="You F.M."/>
            <person name="Sun Q."/>
            <person name="Liu Z."/>
            <person name="Lyons E."/>
            <person name="Wicker T."/>
            <person name="Salzberg S.L."/>
            <person name="Devos K.M."/>
            <person name="Dvorak J."/>
        </authorList>
    </citation>
    <scope>NUCLEOTIDE SEQUENCE [LARGE SCALE GENOMIC DNA]</scope>
    <source>
        <strain evidence="9">cv. AL8/78</strain>
    </source>
</reference>
<name>A0A453GW98_AEGTS</name>
<keyword evidence="3" id="KW-0805">Transcription regulation</keyword>
<comment type="similarity">
    <text evidence="2">Belongs to the TFIIA subunit 2 family.</text>
</comment>
<proteinExistence type="inferred from homology"/>
<keyword evidence="5" id="KW-0539">Nucleus</keyword>
<dbReference type="InterPro" id="IPR015872">
    <property type="entry name" value="TFIIA_gsu_N"/>
</dbReference>
<dbReference type="GO" id="GO:0005672">
    <property type="term" value="C:transcription factor TFIIA complex"/>
    <property type="evidence" value="ECO:0007669"/>
    <property type="project" value="InterPro"/>
</dbReference>
<feature type="domain" description="Transcription initiation factor IIA gamma subunit C-terminal" evidence="8">
    <location>
        <begin position="113"/>
        <end position="154"/>
    </location>
</feature>
<evidence type="ECO:0000256" key="2">
    <source>
        <dbReference type="ARBA" id="ARBA00007675"/>
    </source>
</evidence>
<evidence type="ECO:0000256" key="5">
    <source>
        <dbReference type="ARBA" id="ARBA00023242"/>
    </source>
</evidence>
<dbReference type="PANTHER" id="PTHR10966">
    <property type="entry name" value="TRANSCRIPTION INITIATION FACTOR IIA SUBUNIT 2"/>
    <property type="match status" value="1"/>
</dbReference>
<dbReference type="Pfam" id="PF02268">
    <property type="entry name" value="TFIIA_gamma_N"/>
    <property type="match status" value="1"/>
</dbReference>
<dbReference type="Gramene" id="AET3Gv21227900.7">
    <property type="protein sequence ID" value="AET3Gv21227900.7"/>
    <property type="gene ID" value="AET3Gv21227900"/>
</dbReference>
<dbReference type="Gene3D" id="2.30.18.10">
    <property type="entry name" value="Transcription factor IIA (TFIIA), beta-barrel domain"/>
    <property type="match status" value="1"/>
</dbReference>
<feature type="domain" description="Transcription initiation factor IIA gamma subunit N-terminal" evidence="7">
    <location>
        <begin position="56"/>
        <end position="101"/>
    </location>
</feature>
<dbReference type="FunFam" id="1.10.287.190:FF:000001">
    <property type="entry name" value="Transcription initiation factor IIA subunit 2"/>
    <property type="match status" value="1"/>
</dbReference>
<evidence type="ECO:0000256" key="6">
    <source>
        <dbReference type="SAM" id="MobiDB-lite"/>
    </source>
</evidence>
<evidence type="ECO:0000313" key="10">
    <source>
        <dbReference type="Proteomes" id="UP000015105"/>
    </source>
</evidence>
<feature type="region of interest" description="Disordered" evidence="6">
    <location>
        <begin position="1"/>
        <end position="48"/>
    </location>
</feature>
<dbReference type="InterPro" id="IPR003194">
    <property type="entry name" value="TFIIA_gsu"/>
</dbReference>